<dbReference type="InterPro" id="IPR003439">
    <property type="entry name" value="ABC_transporter-like_ATP-bd"/>
</dbReference>
<dbReference type="InterPro" id="IPR027417">
    <property type="entry name" value="P-loop_NTPase"/>
</dbReference>
<dbReference type="Proteomes" id="UP001268256">
    <property type="component" value="Unassembled WGS sequence"/>
</dbReference>
<feature type="transmembrane region" description="Helical" evidence="7">
    <location>
        <begin position="12"/>
        <end position="40"/>
    </location>
</feature>
<dbReference type="GO" id="GO:0016887">
    <property type="term" value="F:ATP hydrolysis activity"/>
    <property type="evidence" value="ECO:0007669"/>
    <property type="project" value="InterPro"/>
</dbReference>
<comment type="subcellular location">
    <subcellularLocation>
        <location evidence="1">Cell membrane</location>
        <topology evidence="1">Multi-pass membrane protein</topology>
    </subcellularLocation>
</comment>
<evidence type="ECO:0000259" key="9">
    <source>
        <dbReference type="PROSITE" id="PS50929"/>
    </source>
</evidence>
<dbReference type="Pfam" id="PF00664">
    <property type="entry name" value="ABC_membrane"/>
    <property type="match status" value="1"/>
</dbReference>
<feature type="transmembrane region" description="Helical" evidence="7">
    <location>
        <begin position="229"/>
        <end position="252"/>
    </location>
</feature>
<dbReference type="GO" id="GO:0140359">
    <property type="term" value="F:ABC-type transporter activity"/>
    <property type="evidence" value="ECO:0007669"/>
    <property type="project" value="InterPro"/>
</dbReference>
<dbReference type="InterPro" id="IPR011527">
    <property type="entry name" value="ABC1_TM_dom"/>
</dbReference>
<keyword evidence="11" id="KW-1185">Reference proteome</keyword>
<dbReference type="CDD" id="cd03228">
    <property type="entry name" value="ABCC_MRP_Like"/>
    <property type="match status" value="1"/>
</dbReference>
<dbReference type="NCBIfam" id="TIGR01194">
    <property type="entry name" value="cyc_pep_trnsptr"/>
    <property type="match status" value="1"/>
</dbReference>
<protein>
    <submittedName>
        <fullName evidence="10">Cyclic peptide export ABC transporter</fullName>
    </submittedName>
</protein>
<organism evidence="10 11">
    <name type="scientific">Pseudocalidococcus azoricus BACA0444</name>
    <dbReference type="NCBI Taxonomy" id="2918990"/>
    <lineage>
        <taxon>Bacteria</taxon>
        <taxon>Bacillati</taxon>
        <taxon>Cyanobacteriota</taxon>
        <taxon>Cyanophyceae</taxon>
        <taxon>Acaryochloridales</taxon>
        <taxon>Thermosynechococcaceae</taxon>
        <taxon>Pseudocalidococcus</taxon>
        <taxon>Pseudocalidococcus azoricus</taxon>
    </lineage>
</organism>
<reference evidence="11" key="1">
    <citation type="submission" date="2023-07" db="EMBL/GenBank/DDBJ databases">
        <authorList>
            <person name="Luz R."/>
            <person name="Cordeiro R."/>
            <person name="Fonseca A."/>
            <person name="Goncalves V."/>
        </authorList>
    </citation>
    <scope>NUCLEOTIDE SEQUENCE [LARGE SCALE GENOMIC DNA]</scope>
    <source>
        <strain evidence="11">BACA0444</strain>
    </source>
</reference>
<evidence type="ECO:0000256" key="6">
    <source>
        <dbReference type="ARBA" id="ARBA00023136"/>
    </source>
</evidence>
<evidence type="ECO:0000256" key="4">
    <source>
        <dbReference type="ARBA" id="ARBA00022840"/>
    </source>
</evidence>
<feature type="transmembrane region" description="Helical" evidence="7">
    <location>
        <begin position="52"/>
        <end position="73"/>
    </location>
</feature>
<dbReference type="RefSeq" id="WP_322877552.1">
    <property type="nucleotide sequence ID" value="NZ_JAVMIP010000003.1"/>
</dbReference>
<dbReference type="InterPro" id="IPR017871">
    <property type="entry name" value="ABC_transporter-like_CS"/>
</dbReference>
<keyword evidence="4" id="KW-0067">ATP-binding</keyword>
<evidence type="ECO:0000256" key="7">
    <source>
        <dbReference type="SAM" id="Phobius"/>
    </source>
</evidence>
<gene>
    <name evidence="10" type="ORF">RIF25_05570</name>
</gene>
<keyword evidence="6 7" id="KW-0472">Membrane</keyword>
<dbReference type="GO" id="GO:0015833">
    <property type="term" value="P:peptide transport"/>
    <property type="evidence" value="ECO:0007669"/>
    <property type="project" value="InterPro"/>
</dbReference>
<dbReference type="Gene3D" id="1.20.1560.10">
    <property type="entry name" value="ABC transporter type 1, transmembrane domain"/>
    <property type="match status" value="1"/>
</dbReference>
<evidence type="ECO:0000256" key="1">
    <source>
        <dbReference type="ARBA" id="ARBA00004651"/>
    </source>
</evidence>
<evidence type="ECO:0000256" key="5">
    <source>
        <dbReference type="ARBA" id="ARBA00022989"/>
    </source>
</evidence>
<keyword evidence="2 7" id="KW-0812">Transmembrane</keyword>
<name>A0AAE4FSR1_9CYAN</name>
<dbReference type="GO" id="GO:0034040">
    <property type="term" value="F:ATPase-coupled lipid transmembrane transporter activity"/>
    <property type="evidence" value="ECO:0007669"/>
    <property type="project" value="TreeGrafter"/>
</dbReference>
<dbReference type="AlphaFoldDB" id="A0AAE4FSR1"/>
<sequence length="556" mass="61767">MQLFYLLLRSAWRTVAGAGLAGLLNGASTAGLIALINAALNNLTNLQSLLPWGFTILGILLLFTHFASQVLLVQAAQQAVSEMRLVLGSRILASPLRQLEALGNAQLLATLTDDVEAVARSFSVLPNLFNAIAIVLGCLLYMAWLSVPLFFILIVLIGFGTGSYLFLAGKAGRFLTAARVQQDRLFQHFRALTEGNKELKLNRERRQAFITEEFQPTVAEARKQNQIGLTVFAIAASWGQLLLFVTIGFFLFTLPNLLGVSGPVMSGYVLTIIYLMLPMQHVIEAIPILSRASVALAKVESLQLTLNEDISRTTSETELPPLGAWQTLELINIRHTYQSGSPDNPFTFTLGPLNLKFQAGELIFIVGGNGSGKSTLAKIITGLYDPEGGEIRLDGQVITPDLQEWYRQHFATVFSDFFLFDRLLGIETKNNLTQAEDYIKLLRLAHKVAIQGDRLSTTNLSQGERKRLGLLTAYLENRPIYLFDEWAADQDPIFRDFFYTQMLPTLQQRGKTIFAISHDDRYFKVADRIIKLDYGQIESDTLGREYQASTTSNSST</sequence>
<dbReference type="PANTHER" id="PTHR24221:SF654">
    <property type="entry name" value="ATP-BINDING CASSETTE SUB-FAMILY B MEMBER 6"/>
    <property type="match status" value="1"/>
</dbReference>
<feature type="domain" description="ABC transmembrane type-1" evidence="9">
    <location>
        <begin position="15"/>
        <end position="291"/>
    </location>
</feature>
<evidence type="ECO:0000313" key="11">
    <source>
        <dbReference type="Proteomes" id="UP001268256"/>
    </source>
</evidence>
<dbReference type="PANTHER" id="PTHR24221">
    <property type="entry name" value="ATP-BINDING CASSETTE SUB-FAMILY B"/>
    <property type="match status" value="1"/>
</dbReference>
<dbReference type="SMART" id="SM00382">
    <property type="entry name" value="AAA"/>
    <property type="match status" value="1"/>
</dbReference>
<keyword evidence="5 7" id="KW-1133">Transmembrane helix</keyword>
<dbReference type="GO" id="GO:0005524">
    <property type="term" value="F:ATP binding"/>
    <property type="evidence" value="ECO:0007669"/>
    <property type="project" value="UniProtKB-KW"/>
</dbReference>
<feature type="transmembrane region" description="Helical" evidence="7">
    <location>
        <begin position="150"/>
        <end position="169"/>
    </location>
</feature>
<dbReference type="InterPro" id="IPR003593">
    <property type="entry name" value="AAA+_ATPase"/>
</dbReference>
<evidence type="ECO:0000313" key="10">
    <source>
        <dbReference type="EMBL" id="MDS3860271.1"/>
    </source>
</evidence>
<feature type="transmembrane region" description="Helical" evidence="7">
    <location>
        <begin position="124"/>
        <end position="144"/>
    </location>
</feature>
<dbReference type="InterPro" id="IPR039421">
    <property type="entry name" value="Type_1_exporter"/>
</dbReference>
<dbReference type="PROSITE" id="PS00211">
    <property type="entry name" value="ABC_TRANSPORTER_1"/>
    <property type="match status" value="1"/>
</dbReference>
<dbReference type="InterPro" id="IPR005898">
    <property type="entry name" value="Cyc_pep_transpt_SyrD/YojI"/>
</dbReference>
<dbReference type="GO" id="GO:0005886">
    <property type="term" value="C:plasma membrane"/>
    <property type="evidence" value="ECO:0007669"/>
    <property type="project" value="UniProtKB-SubCell"/>
</dbReference>
<dbReference type="Gene3D" id="3.40.50.300">
    <property type="entry name" value="P-loop containing nucleotide triphosphate hydrolases"/>
    <property type="match status" value="1"/>
</dbReference>
<dbReference type="GO" id="GO:1904680">
    <property type="term" value="F:peptide transmembrane transporter activity"/>
    <property type="evidence" value="ECO:0007669"/>
    <property type="project" value="InterPro"/>
</dbReference>
<proteinExistence type="predicted"/>
<dbReference type="InterPro" id="IPR036640">
    <property type="entry name" value="ABC1_TM_sf"/>
</dbReference>
<comment type="caution">
    <text evidence="10">The sequence shown here is derived from an EMBL/GenBank/DDBJ whole genome shotgun (WGS) entry which is preliminary data.</text>
</comment>
<dbReference type="PROSITE" id="PS50929">
    <property type="entry name" value="ABC_TM1F"/>
    <property type="match status" value="1"/>
</dbReference>
<feature type="domain" description="ABC transporter" evidence="8">
    <location>
        <begin position="328"/>
        <end position="556"/>
    </location>
</feature>
<keyword evidence="3" id="KW-0547">Nucleotide-binding</keyword>
<dbReference type="Pfam" id="PF00005">
    <property type="entry name" value="ABC_tran"/>
    <property type="match status" value="1"/>
</dbReference>
<dbReference type="EMBL" id="JAVMIP010000003">
    <property type="protein sequence ID" value="MDS3860271.1"/>
    <property type="molecule type" value="Genomic_DNA"/>
</dbReference>
<accession>A0AAE4FSR1</accession>
<evidence type="ECO:0000256" key="2">
    <source>
        <dbReference type="ARBA" id="ARBA00022692"/>
    </source>
</evidence>
<dbReference type="PROSITE" id="PS50893">
    <property type="entry name" value="ABC_TRANSPORTER_2"/>
    <property type="match status" value="1"/>
</dbReference>
<dbReference type="SUPFAM" id="SSF90123">
    <property type="entry name" value="ABC transporter transmembrane region"/>
    <property type="match status" value="1"/>
</dbReference>
<evidence type="ECO:0000256" key="3">
    <source>
        <dbReference type="ARBA" id="ARBA00022741"/>
    </source>
</evidence>
<evidence type="ECO:0000259" key="8">
    <source>
        <dbReference type="PROSITE" id="PS50893"/>
    </source>
</evidence>
<dbReference type="SUPFAM" id="SSF52540">
    <property type="entry name" value="P-loop containing nucleoside triphosphate hydrolases"/>
    <property type="match status" value="1"/>
</dbReference>